<comment type="caution">
    <text evidence="11">The sequence shown here is derived from an EMBL/GenBank/DDBJ whole genome shotgun (WGS) entry which is preliminary data.</text>
</comment>
<accession>A0A4R9A780</accession>
<dbReference type="PANTHER" id="PTHR35011">
    <property type="entry name" value="2,3-DIKETO-L-GULONATE TRAP TRANSPORTER SMALL PERMEASE PROTEIN YIAM"/>
    <property type="match status" value="1"/>
</dbReference>
<dbReference type="RefSeq" id="WP_134518524.1">
    <property type="nucleotide sequence ID" value="NZ_SOHE01000019.1"/>
</dbReference>
<proteinExistence type="inferred from homology"/>
<evidence type="ECO:0000256" key="9">
    <source>
        <dbReference type="SAM" id="Phobius"/>
    </source>
</evidence>
<dbReference type="GO" id="GO:0015740">
    <property type="term" value="P:C4-dicarboxylate transport"/>
    <property type="evidence" value="ECO:0007669"/>
    <property type="project" value="TreeGrafter"/>
</dbReference>
<dbReference type="InterPro" id="IPR055348">
    <property type="entry name" value="DctQ"/>
</dbReference>
<keyword evidence="4" id="KW-0997">Cell inner membrane</keyword>
<dbReference type="AlphaFoldDB" id="A0A4R9A780"/>
<evidence type="ECO:0000256" key="7">
    <source>
        <dbReference type="ARBA" id="ARBA00023136"/>
    </source>
</evidence>
<protein>
    <submittedName>
        <fullName evidence="11">TRAP transporter small permease</fullName>
    </submittedName>
</protein>
<dbReference type="InterPro" id="IPR007387">
    <property type="entry name" value="TRAP_DctQ"/>
</dbReference>
<dbReference type="GO" id="GO:0022857">
    <property type="term" value="F:transmembrane transporter activity"/>
    <property type="evidence" value="ECO:0007669"/>
    <property type="project" value="TreeGrafter"/>
</dbReference>
<evidence type="ECO:0000256" key="5">
    <source>
        <dbReference type="ARBA" id="ARBA00022692"/>
    </source>
</evidence>
<evidence type="ECO:0000256" key="6">
    <source>
        <dbReference type="ARBA" id="ARBA00022989"/>
    </source>
</evidence>
<comment type="subcellular location">
    <subcellularLocation>
        <location evidence="1">Cell inner membrane</location>
        <topology evidence="1">Multi-pass membrane protein</topology>
    </subcellularLocation>
</comment>
<organism evidence="11 12">
    <name type="scientific">Cryobacterium frigoriphilum</name>
    <dbReference type="NCBI Taxonomy" id="1259150"/>
    <lineage>
        <taxon>Bacteria</taxon>
        <taxon>Bacillati</taxon>
        <taxon>Actinomycetota</taxon>
        <taxon>Actinomycetes</taxon>
        <taxon>Micrococcales</taxon>
        <taxon>Microbacteriaceae</taxon>
        <taxon>Cryobacterium</taxon>
    </lineage>
</organism>
<feature type="transmembrane region" description="Helical" evidence="9">
    <location>
        <begin position="86"/>
        <end position="107"/>
    </location>
</feature>
<feature type="domain" description="Tripartite ATP-independent periplasmic transporters DctQ component" evidence="10">
    <location>
        <begin position="23"/>
        <end position="153"/>
    </location>
</feature>
<dbReference type="EMBL" id="SOHE01000019">
    <property type="protein sequence ID" value="TFD53557.1"/>
    <property type="molecule type" value="Genomic_DNA"/>
</dbReference>
<dbReference type="GO" id="GO:0005886">
    <property type="term" value="C:plasma membrane"/>
    <property type="evidence" value="ECO:0007669"/>
    <property type="project" value="UniProtKB-SubCell"/>
</dbReference>
<keyword evidence="2" id="KW-0813">Transport</keyword>
<gene>
    <name evidence="11" type="ORF">E3T55_05215</name>
</gene>
<evidence type="ECO:0000256" key="4">
    <source>
        <dbReference type="ARBA" id="ARBA00022519"/>
    </source>
</evidence>
<feature type="transmembrane region" description="Helical" evidence="9">
    <location>
        <begin position="47"/>
        <end position="65"/>
    </location>
</feature>
<evidence type="ECO:0000256" key="2">
    <source>
        <dbReference type="ARBA" id="ARBA00022448"/>
    </source>
</evidence>
<evidence type="ECO:0000256" key="1">
    <source>
        <dbReference type="ARBA" id="ARBA00004429"/>
    </source>
</evidence>
<keyword evidence="3" id="KW-1003">Cell membrane</keyword>
<sequence>MKMLKRIIDKVLEVVCIALFAGLVLLVVWQVFTRFVLSAPSSFSEELATYAFVWLVMFGTAYVFGERGHMAMDFVKNKLPLRVRTGANVLIEVLVLTFAALVMVRGGSSSASLAWAQATGSIQIPLGYLYLALPISGVLIIFYSVYNILEIVRRARSGEPEAESLVKEPLV</sequence>
<evidence type="ECO:0000256" key="3">
    <source>
        <dbReference type="ARBA" id="ARBA00022475"/>
    </source>
</evidence>
<evidence type="ECO:0000313" key="12">
    <source>
        <dbReference type="Proteomes" id="UP000297447"/>
    </source>
</evidence>
<keyword evidence="12" id="KW-1185">Reference proteome</keyword>
<name>A0A4R9A780_9MICO</name>
<keyword evidence="5 9" id="KW-0812">Transmembrane</keyword>
<dbReference type="Proteomes" id="UP000297447">
    <property type="component" value="Unassembled WGS sequence"/>
</dbReference>
<keyword evidence="6 9" id="KW-1133">Transmembrane helix</keyword>
<dbReference type="PANTHER" id="PTHR35011:SF2">
    <property type="entry name" value="2,3-DIKETO-L-GULONATE TRAP TRANSPORTER SMALL PERMEASE PROTEIN YIAM"/>
    <property type="match status" value="1"/>
</dbReference>
<dbReference type="OrthoDB" id="2085311at2"/>
<feature type="transmembrane region" description="Helical" evidence="9">
    <location>
        <begin position="12"/>
        <end position="32"/>
    </location>
</feature>
<keyword evidence="7 9" id="KW-0472">Membrane</keyword>
<feature type="transmembrane region" description="Helical" evidence="9">
    <location>
        <begin position="127"/>
        <end position="149"/>
    </location>
</feature>
<evidence type="ECO:0000259" key="10">
    <source>
        <dbReference type="Pfam" id="PF04290"/>
    </source>
</evidence>
<comment type="similarity">
    <text evidence="8">Belongs to the TRAP transporter small permease family.</text>
</comment>
<reference evidence="11 12" key="1">
    <citation type="submission" date="2019-03" db="EMBL/GenBank/DDBJ databases">
        <title>Genomics of glacier-inhabiting Cryobacterium strains.</title>
        <authorList>
            <person name="Liu Q."/>
            <person name="Xin Y.-H."/>
        </authorList>
    </citation>
    <scope>NUCLEOTIDE SEQUENCE [LARGE SCALE GENOMIC DNA]</scope>
    <source>
        <strain evidence="11 12">Hh14</strain>
    </source>
</reference>
<evidence type="ECO:0000313" key="11">
    <source>
        <dbReference type="EMBL" id="TFD53557.1"/>
    </source>
</evidence>
<dbReference type="Pfam" id="PF04290">
    <property type="entry name" value="DctQ"/>
    <property type="match status" value="1"/>
</dbReference>
<evidence type="ECO:0000256" key="8">
    <source>
        <dbReference type="ARBA" id="ARBA00038436"/>
    </source>
</evidence>